<keyword evidence="2" id="KW-0472">Membrane</keyword>
<dbReference type="PANTHER" id="PTHR24373">
    <property type="entry name" value="SLIT RELATED LEUCINE-RICH REPEAT NEURONAL PROTEIN"/>
    <property type="match status" value="1"/>
</dbReference>
<dbReference type="InterPro" id="IPR050328">
    <property type="entry name" value="Dev_Immune_Receptor"/>
</dbReference>
<evidence type="ECO:0000256" key="3">
    <source>
        <dbReference type="SAM" id="SignalP"/>
    </source>
</evidence>
<feature type="transmembrane region" description="Helical" evidence="2">
    <location>
        <begin position="690"/>
        <end position="715"/>
    </location>
</feature>
<evidence type="ECO:0000313" key="4">
    <source>
        <dbReference type="EMBL" id="KAI6652818.1"/>
    </source>
</evidence>
<evidence type="ECO:0000256" key="1">
    <source>
        <dbReference type="ARBA" id="ARBA00022729"/>
    </source>
</evidence>
<organism evidence="4 5">
    <name type="scientific">Oopsacas minuta</name>
    <dbReference type="NCBI Taxonomy" id="111878"/>
    <lineage>
        <taxon>Eukaryota</taxon>
        <taxon>Metazoa</taxon>
        <taxon>Porifera</taxon>
        <taxon>Hexactinellida</taxon>
        <taxon>Hexasterophora</taxon>
        <taxon>Lyssacinosida</taxon>
        <taxon>Leucopsacidae</taxon>
        <taxon>Oopsacas</taxon>
    </lineage>
</organism>
<comment type="caution">
    <text evidence="4">The sequence shown here is derived from an EMBL/GenBank/DDBJ whole genome shotgun (WGS) entry which is preliminary data.</text>
</comment>
<protein>
    <submittedName>
        <fullName evidence="4">Uncharacterized protein</fullName>
    </submittedName>
</protein>
<proteinExistence type="predicted"/>
<feature type="signal peptide" evidence="3">
    <location>
        <begin position="1"/>
        <end position="19"/>
    </location>
</feature>
<dbReference type="PANTHER" id="PTHR24373:SF391">
    <property type="entry name" value="AGAP006644-PA"/>
    <property type="match status" value="1"/>
</dbReference>
<keyword evidence="2" id="KW-1133">Transmembrane helix</keyword>
<reference evidence="4 5" key="1">
    <citation type="journal article" date="2023" name="BMC Biol.">
        <title>The compact genome of the sponge Oopsacas minuta (Hexactinellida) is lacking key metazoan core genes.</title>
        <authorList>
            <person name="Santini S."/>
            <person name="Schenkelaars Q."/>
            <person name="Jourda C."/>
            <person name="Duchesne M."/>
            <person name="Belahbib H."/>
            <person name="Rocher C."/>
            <person name="Selva M."/>
            <person name="Riesgo A."/>
            <person name="Vervoort M."/>
            <person name="Leys S.P."/>
            <person name="Kodjabachian L."/>
            <person name="Le Bivic A."/>
            <person name="Borchiellini C."/>
            <person name="Claverie J.M."/>
            <person name="Renard E."/>
        </authorList>
    </citation>
    <scope>NUCLEOTIDE SEQUENCE [LARGE SCALE GENOMIC DNA]</scope>
    <source>
        <strain evidence="4">SPO-2</strain>
    </source>
</reference>
<gene>
    <name evidence="4" type="ORF">LOD99_4204</name>
</gene>
<dbReference type="AlphaFoldDB" id="A0AAV7JV55"/>
<name>A0AAV7JV55_9METZ</name>
<accession>A0AAV7JV55</accession>
<dbReference type="SUPFAM" id="SSF52058">
    <property type="entry name" value="L domain-like"/>
    <property type="match status" value="1"/>
</dbReference>
<dbReference type="InterPro" id="IPR032675">
    <property type="entry name" value="LRR_dom_sf"/>
</dbReference>
<keyword evidence="5" id="KW-1185">Reference proteome</keyword>
<evidence type="ECO:0000256" key="2">
    <source>
        <dbReference type="SAM" id="Phobius"/>
    </source>
</evidence>
<feature type="chain" id="PRO_5043753673" evidence="3">
    <location>
        <begin position="20"/>
        <end position="740"/>
    </location>
</feature>
<dbReference type="Gene3D" id="3.80.10.10">
    <property type="entry name" value="Ribonuclease Inhibitor"/>
    <property type="match status" value="1"/>
</dbReference>
<dbReference type="Proteomes" id="UP001165289">
    <property type="component" value="Unassembled WGS sequence"/>
</dbReference>
<keyword evidence="1 3" id="KW-0732">Signal</keyword>
<sequence length="740" mass="82646">MYLQIIILAFILATNGVNSDGLTCKLEKENTVLECVLPTKYDKFDVSSRVEPAWLLDNLQRVHLFVGTTESPYEPPKNSSRIVYPQWNLMKQVNELSIQFNLKQEQEELYINLDNFQYISKDSFMGVNLIRLNVLSNNPEVAIEVSMLSSLSKLVKLWVEGASINAQGGWGNLPRISDLKLAGEQIGSMDLGWLPLRGLKYLDLSLREIKGVNRTIAKEMQQLQELSLTVSKTQTPDWSFIQLLVLRLHVLKLDGFALGDLSSVGGISENSAVRNLTLSHSPDTQLIKEYTFSSEDYIAIELSGMNNLYYIEELAFAGARNLINLTITDMSILTQITQPLGSGATPKFVQFTNSPKLSEISRYIFQEIRKYDKNILKSVDVRGTEMDSKCTCEASYLAAMHTKLDVSILSDCLDEWLNGTCKQDNCWTFVKQCNHSCHARSDPFSYRCSCKSKDRDLVLLPDGYTCGSSESCTYKSENIYYCSEYNADCHREEEYECICKFYELWNQAEELCVIDHLLPLNTTVHTKHTLIPLVTNTTTTITALPIVTNTTTTTITALPIVTNTTTTTITALPIVTNTTTTTITALPIVTNGTTKPWVPLVTNSTTISAHTLDPLVTTNVTGKTLHPQTNFVTGKTFRPGTQIITDMTLEPLVTNHTVTQISISTNKTTVSIIPIVPTTDNQGLHTPTKVFIAIAILIPLLAIIFIVLMAAFCCYRRKKGVQQRQYATGLRNSPSILVDI</sequence>
<dbReference type="EMBL" id="JAKMXF010000297">
    <property type="protein sequence ID" value="KAI6652818.1"/>
    <property type="molecule type" value="Genomic_DNA"/>
</dbReference>
<keyword evidence="2" id="KW-0812">Transmembrane</keyword>
<evidence type="ECO:0000313" key="5">
    <source>
        <dbReference type="Proteomes" id="UP001165289"/>
    </source>
</evidence>